<evidence type="ECO:0000256" key="1">
    <source>
        <dbReference type="SAM" id="MobiDB-lite"/>
    </source>
</evidence>
<proteinExistence type="predicted"/>
<protein>
    <submittedName>
        <fullName evidence="2">Uncharacterized protein</fullName>
    </submittedName>
</protein>
<dbReference type="EMBL" id="AP022598">
    <property type="protein sequence ID" value="BBY74921.1"/>
    <property type="molecule type" value="Genomic_DNA"/>
</dbReference>
<name>A0A7I7U203_MYCPF</name>
<gene>
    <name evidence="2" type="ORF">MPRF_18200</name>
</gene>
<sequence>MSLDREVLRQLVREVVREAVGDLASRSPQTAPAPRPTRAPAPAPAPSAPDGPVATGPLAADERSRTDTVRITNDRDLDVFVRNLLRLFENPKTRADLRHGRLSFRLAGTERSGPGATKRIERGAVTERQITDIAASGASLVLGPRAVLTPLARERARALGVTIHKERI</sequence>
<organism evidence="2 3">
    <name type="scientific">Mycolicibacterium parafortuitum</name>
    <name type="common">Mycobacterium parafortuitum</name>
    <dbReference type="NCBI Taxonomy" id="39692"/>
    <lineage>
        <taxon>Bacteria</taxon>
        <taxon>Bacillati</taxon>
        <taxon>Actinomycetota</taxon>
        <taxon>Actinomycetes</taxon>
        <taxon>Mycobacteriales</taxon>
        <taxon>Mycobacteriaceae</taxon>
        <taxon>Mycolicibacterium</taxon>
    </lineage>
</organism>
<dbReference type="AlphaFoldDB" id="A0A7I7U203"/>
<feature type="region of interest" description="Disordered" evidence="1">
    <location>
        <begin position="19"/>
        <end position="67"/>
    </location>
</feature>
<feature type="compositionally biased region" description="Pro residues" evidence="1">
    <location>
        <begin position="31"/>
        <end position="49"/>
    </location>
</feature>
<evidence type="ECO:0000313" key="3">
    <source>
        <dbReference type="Proteomes" id="UP000466554"/>
    </source>
</evidence>
<dbReference type="RefSeq" id="WP_163766092.1">
    <property type="nucleotide sequence ID" value="NZ_AP022598.1"/>
</dbReference>
<dbReference type="Proteomes" id="UP000466554">
    <property type="component" value="Chromosome"/>
</dbReference>
<accession>A0A7I7U203</accession>
<reference evidence="2 3" key="1">
    <citation type="journal article" date="2019" name="Emerg. Microbes Infect.">
        <title>Comprehensive subspecies identification of 175 nontuberculous mycobacteria species based on 7547 genomic profiles.</title>
        <authorList>
            <person name="Matsumoto Y."/>
            <person name="Kinjo T."/>
            <person name="Motooka D."/>
            <person name="Nabeya D."/>
            <person name="Jung N."/>
            <person name="Uechi K."/>
            <person name="Horii T."/>
            <person name="Iida T."/>
            <person name="Fujita J."/>
            <person name="Nakamura S."/>
        </authorList>
    </citation>
    <scope>NUCLEOTIDE SEQUENCE [LARGE SCALE GENOMIC DNA]</scope>
    <source>
        <strain evidence="2 3">JCM 6367</strain>
    </source>
</reference>
<evidence type="ECO:0000313" key="2">
    <source>
        <dbReference type="EMBL" id="BBY74921.1"/>
    </source>
</evidence>